<evidence type="ECO:0000313" key="3">
    <source>
        <dbReference type="Proteomes" id="UP001221142"/>
    </source>
</evidence>
<dbReference type="SUPFAM" id="SSF54695">
    <property type="entry name" value="POZ domain"/>
    <property type="match status" value="1"/>
</dbReference>
<proteinExistence type="predicted"/>
<dbReference type="CDD" id="cd18186">
    <property type="entry name" value="BTB_POZ_ZBTB_KLHL-like"/>
    <property type="match status" value="1"/>
</dbReference>
<evidence type="ECO:0000313" key="2">
    <source>
        <dbReference type="EMBL" id="KAJ7647045.1"/>
    </source>
</evidence>
<dbReference type="InterPro" id="IPR000210">
    <property type="entry name" value="BTB/POZ_dom"/>
</dbReference>
<dbReference type="SMART" id="SM00225">
    <property type="entry name" value="BTB"/>
    <property type="match status" value="1"/>
</dbReference>
<feature type="domain" description="BTB" evidence="1">
    <location>
        <begin position="14"/>
        <end position="81"/>
    </location>
</feature>
<dbReference type="PROSITE" id="PS50097">
    <property type="entry name" value="BTB"/>
    <property type="match status" value="1"/>
</dbReference>
<keyword evidence="3" id="KW-1185">Reference proteome</keyword>
<sequence>MDEIRDSELHFEDGNIVLAAQDGPTTYFRLHKSILVKHSPVFADMFAMPQPPTTDMYDGVPLVQMPDKTKPLRDFIAFLYDPQCIAKLLIGSQFTTNILEPTLIAKKYQVNWICDMIATQLQKHWPTSLEGWDAITSDEEAEEARLNQNGWVDPSWSDATLKLRIFPEPVSSIRLARELNLLDILPFALLYLLRLSYWNTSLLPSQEDWAQMRLARERIVDWLASRRMPWHDCGTQTSRQCERVADQIWYYTALEMARNSNFLRAANATLSHDGKHHAHLKDLCPICKNEDRQLPWVNEGGVYEPPLLLFRSESLCLIFLYQNIIMHPFRATTSAFYQTTREFHPLRYLA</sequence>
<reference evidence="2" key="1">
    <citation type="submission" date="2023-03" db="EMBL/GenBank/DDBJ databases">
        <title>Massive genome expansion in bonnet fungi (Mycena s.s.) driven by repeated elements and novel gene families across ecological guilds.</title>
        <authorList>
            <consortium name="Lawrence Berkeley National Laboratory"/>
            <person name="Harder C.B."/>
            <person name="Miyauchi S."/>
            <person name="Viragh M."/>
            <person name="Kuo A."/>
            <person name="Thoen E."/>
            <person name="Andreopoulos B."/>
            <person name="Lu D."/>
            <person name="Skrede I."/>
            <person name="Drula E."/>
            <person name="Henrissat B."/>
            <person name="Morin E."/>
            <person name="Kohler A."/>
            <person name="Barry K."/>
            <person name="LaButti K."/>
            <person name="Morin E."/>
            <person name="Salamov A."/>
            <person name="Lipzen A."/>
            <person name="Mereny Z."/>
            <person name="Hegedus B."/>
            <person name="Baldrian P."/>
            <person name="Stursova M."/>
            <person name="Weitz H."/>
            <person name="Taylor A."/>
            <person name="Grigoriev I.V."/>
            <person name="Nagy L.G."/>
            <person name="Martin F."/>
            <person name="Kauserud H."/>
        </authorList>
    </citation>
    <scope>NUCLEOTIDE SEQUENCE</scope>
    <source>
        <strain evidence="2">9284</strain>
    </source>
</reference>
<name>A0AAD7G085_9AGAR</name>
<dbReference type="AlphaFoldDB" id="A0AAD7G085"/>
<organism evidence="2 3">
    <name type="scientific">Roridomyces roridus</name>
    <dbReference type="NCBI Taxonomy" id="1738132"/>
    <lineage>
        <taxon>Eukaryota</taxon>
        <taxon>Fungi</taxon>
        <taxon>Dikarya</taxon>
        <taxon>Basidiomycota</taxon>
        <taxon>Agaricomycotina</taxon>
        <taxon>Agaricomycetes</taxon>
        <taxon>Agaricomycetidae</taxon>
        <taxon>Agaricales</taxon>
        <taxon>Marasmiineae</taxon>
        <taxon>Mycenaceae</taxon>
        <taxon>Roridomyces</taxon>
    </lineage>
</organism>
<protein>
    <recommendedName>
        <fullName evidence="1">BTB domain-containing protein</fullName>
    </recommendedName>
</protein>
<dbReference type="Gene3D" id="3.30.710.10">
    <property type="entry name" value="Potassium Channel Kv1.1, Chain A"/>
    <property type="match status" value="1"/>
</dbReference>
<accession>A0AAD7G085</accession>
<evidence type="ECO:0000259" key="1">
    <source>
        <dbReference type="PROSITE" id="PS50097"/>
    </source>
</evidence>
<comment type="caution">
    <text evidence="2">The sequence shown here is derived from an EMBL/GenBank/DDBJ whole genome shotgun (WGS) entry which is preliminary data.</text>
</comment>
<dbReference type="EMBL" id="JARKIF010000002">
    <property type="protein sequence ID" value="KAJ7647045.1"/>
    <property type="molecule type" value="Genomic_DNA"/>
</dbReference>
<gene>
    <name evidence="2" type="ORF">FB45DRAFT_821630</name>
</gene>
<dbReference type="Pfam" id="PF00651">
    <property type="entry name" value="BTB"/>
    <property type="match status" value="1"/>
</dbReference>
<dbReference type="InterPro" id="IPR011333">
    <property type="entry name" value="SKP1/BTB/POZ_sf"/>
</dbReference>
<dbReference type="Proteomes" id="UP001221142">
    <property type="component" value="Unassembled WGS sequence"/>
</dbReference>